<keyword evidence="3" id="KW-0677">Repeat</keyword>
<dbReference type="PRINTS" id="PR00364">
    <property type="entry name" value="DISEASERSIST"/>
</dbReference>
<keyword evidence="7" id="KW-1185">Reference proteome</keyword>
<dbReference type="InterPro" id="IPR036388">
    <property type="entry name" value="WH-like_DNA-bd_sf"/>
</dbReference>
<dbReference type="Pfam" id="PF05659">
    <property type="entry name" value="RPW8"/>
    <property type="match status" value="1"/>
</dbReference>
<evidence type="ECO:0000313" key="6">
    <source>
        <dbReference type="EMBL" id="KAL3833373.1"/>
    </source>
</evidence>
<evidence type="ECO:0000256" key="2">
    <source>
        <dbReference type="ARBA" id="ARBA00022614"/>
    </source>
</evidence>
<name>A0ABD3TAT3_9LAMI</name>
<dbReference type="SUPFAM" id="SSF52058">
    <property type="entry name" value="L domain-like"/>
    <property type="match status" value="1"/>
</dbReference>
<keyword evidence="2" id="KW-0433">Leucine-rich repeat</keyword>
<dbReference type="Gene3D" id="3.80.10.10">
    <property type="entry name" value="Ribonuclease Inhibitor"/>
    <property type="match status" value="2"/>
</dbReference>
<dbReference type="InterPro" id="IPR042197">
    <property type="entry name" value="Apaf_helical"/>
</dbReference>
<dbReference type="Pfam" id="PF00931">
    <property type="entry name" value="NB-ARC"/>
    <property type="match status" value="1"/>
</dbReference>
<protein>
    <recommendedName>
        <fullName evidence="5">RPW8 domain-containing protein</fullName>
    </recommendedName>
</protein>
<dbReference type="GO" id="GO:0006952">
    <property type="term" value="P:defense response"/>
    <property type="evidence" value="ECO:0007669"/>
    <property type="project" value="UniProtKB-KW"/>
</dbReference>
<dbReference type="InterPro" id="IPR032675">
    <property type="entry name" value="LRR_dom_sf"/>
</dbReference>
<accession>A0ABD3TAT3</accession>
<comment type="similarity">
    <text evidence="1">Belongs to the disease resistance NB-LRR family.</text>
</comment>
<dbReference type="Proteomes" id="UP001634393">
    <property type="component" value="Unassembled WGS sequence"/>
</dbReference>
<dbReference type="EMBL" id="JBJXBP010000004">
    <property type="protein sequence ID" value="KAL3833373.1"/>
    <property type="molecule type" value="Genomic_DNA"/>
</dbReference>
<dbReference type="PANTHER" id="PTHR36766">
    <property type="entry name" value="PLANT BROAD-SPECTRUM MILDEW RESISTANCE PROTEIN RPW8"/>
    <property type="match status" value="1"/>
</dbReference>
<organism evidence="6 7">
    <name type="scientific">Penstemon smallii</name>
    <dbReference type="NCBI Taxonomy" id="265156"/>
    <lineage>
        <taxon>Eukaryota</taxon>
        <taxon>Viridiplantae</taxon>
        <taxon>Streptophyta</taxon>
        <taxon>Embryophyta</taxon>
        <taxon>Tracheophyta</taxon>
        <taxon>Spermatophyta</taxon>
        <taxon>Magnoliopsida</taxon>
        <taxon>eudicotyledons</taxon>
        <taxon>Gunneridae</taxon>
        <taxon>Pentapetalae</taxon>
        <taxon>asterids</taxon>
        <taxon>lamiids</taxon>
        <taxon>Lamiales</taxon>
        <taxon>Plantaginaceae</taxon>
        <taxon>Cheloneae</taxon>
        <taxon>Penstemon</taxon>
    </lineage>
</organism>
<proteinExistence type="inferred from homology"/>
<dbReference type="Gene3D" id="1.10.10.10">
    <property type="entry name" value="Winged helix-like DNA-binding domain superfamily/Winged helix DNA-binding domain"/>
    <property type="match status" value="1"/>
</dbReference>
<reference evidence="6 7" key="1">
    <citation type="submission" date="2024-12" db="EMBL/GenBank/DDBJ databases">
        <title>The unique morphological basis and parallel evolutionary history of personate flowers in Penstemon.</title>
        <authorList>
            <person name="Depatie T.H."/>
            <person name="Wessinger C.A."/>
        </authorList>
    </citation>
    <scope>NUCLEOTIDE SEQUENCE [LARGE SCALE GENOMIC DNA]</scope>
    <source>
        <strain evidence="6">WTNN_2</strain>
        <tissue evidence="6">Leaf</tissue>
    </source>
</reference>
<evidence type="ECO:0000313" key="7">
    <source>
        <dbReference type="Proteomes" id="UP001634393"/>
    </source>
</evidence>
<evidence type="ECO:0000256" key="3">
    <source>
        <dbReference type="ARBA" id="ARBA00022737"/>
    </source>
</evidence>
<dbReference type="AlphaFoldDB" id="A0ABD3TAT3"/>
<keyword evidence="4" id="KW-0611">Plant defense</keyword>
<dbReference type="PROSITE" id="PS51153">
    <property type="entry name" value="RPW8"/>
    <property type="match status" value="1"/>
</dbReference>
<feature type="domain" description="RPW8" evidence="5">
    <location>
        <begin position="1"/>
        <end position="149"/>
    </location>
</feature>
<sequence>MASIVGGAALGAAFEILFKTVLDATVKTINFNSDLSRLKSTLFSIKPAIEDIQKFNRILDRPPHETEMFTDQLKNGEKLVQKCSKVKWNVCKRLYYSKKLSKLETLLIRFFHIEVAALHFRESKKISVGVSDLEEKVNEMVVMMKSSKIGGGDLRGFTGWCSVPGVPEYVVGLEEPLREVRGLLLGDGGDVVVLSAPGGCGKTTLAKKICHDEQIKGVFGNNIFFVTVSRSPNLNVIVQRIFRNIDIHQVPDFQGDEDPIYQLEHLFSRHIGQNPILLVLDDVWSGPSGEESLIEKFIFKRPRYKILVTSRSMLPRFNTYRLNLLSNQEALQLFYHSAFKDGICSVSNDLVDKVVKACGGFPLALKAVGGSLYGKPEPIWISRFSQCSSSQSIFNMSNDLLCCLKSSLDTLDELPILKECYLDLGSFSEDQKIPISTLLDMWVELYNLDEEGAYTFAYLYEFFSRNLLDLVLDRTEALNDVDYINERFAMQHDLLRELAIYLNGKDPIEYRRRVLLELKGNDFPKWWTEKRQQPIQAQILSISTDETFSNWDDAEFPRVEVLILNFQSMVYALPHFMDKMWNLKVLIVTNNGSCPTKLGEFPSPNHLLNLKRLRLEHISISSIASSILHLRNLRKISLVMCNIGDSFENCDLNIHNIWPNVTEIVIDYCDDLVKLPLWLCSLVQLKKLTISHCPELMALPEELGNLTNLEVLRIQSCTTLTNLPESIERLHKLRFLDLSDCVGIEHLPEEMSGLRSLRKIDMRGCRELSELPCSVLELVRLEHVICDEENEYLWGYHTGGWSNLKITVVKEDNNLSWLHNFHV</sequence>
<dbReference type="Gene3D" id="1.10.8.430">
    <property type="entry name" value="Helical domain of apoptotic protease-activating factors"/>
    <property type="match status" value="1"/>
</dbReference>
<dbReference type="SUPFAM" id="SSF52540">
    <property type="entry name" value="P-loop containing nucleoside triphosphate hydrolases"/>
    <property type="match status" value="1"/>
</dbReference>
<dbReference type="Gene3D" id="3.40.50.300">
    <property type="entry name" value="P-loop containing nucleotide triphosphate hydrolases"/>
    <property type="match status" value="1"/>
</dbReference>
<evidence type="ECO:0000256" key="1">
    <source>
        <dbReference type="ARBA" id="ARBA00008894"/>
    </source>
</evidence>
<dbReference type="InterPro" id="IPR008808">
    <property type="entry name" value="Powdery_mildew-R_dom"/>
</dbReference>
<gene>
    <name evidence="6" type="ORF">ACJIZ3_008109</name>
</gene>
<dbReference type="InterPro" id="IPR002182">
    <property type="entry name" value="NB-ARC"/>
</dbReference>
<evidence type="ECO:0000259" key="5">
    <source>
        <dbReference type="PROSITE" id="PS51153"/>
    </source>
</evidence>
<comment type="caution">
    <text evidence="6">The sequence shown here is derived from an EMBL/GenBank/DDBJ whole genome shotgun (WGS) entry which is preliminary data.</text>
</comment>
<evidence type="ECO:0000256" key="4">
    <source>
        <dbReference type="ARBA" id="ARBA00022821"/>
    </source>
</evidence>
<dbReference type="InterPro" id="IPR027417">
    <property type="entry name" value="P-loop_NTPase"/>
</dbReference>
<dbReference type="PANTHER" id="PTHR36766:SF3">
    <property type="entry name" value="RPW8 DOMAIN-CONTAINING PROTEIN"/>
    <property type="match status" value="1"/>
</dbReference>